<evidence type="ECO:0000313" key="1">
    <source>
        <dbReference type="EMBL" id="GIQ63715.1"/>
    </source>
</evidence>
<name>A0ABQ4N6A0_9BACL</name>
<gene>
    <name evidence="1" type="ORF">PACILC2_22830</name>
</gene>
<comment type="caution">
    <text evidence="1">The sequence shown here is derived from an EMBL/GenBank/DDBJ whole genome shotgun (WGS) entry which is preliminary data.</text>
</comment>
<evidence type="ECO:0008006" key="3">
    <source>
        <dbReference type="Google" id="ProtNLM"/>
    </source>
</evidence>
<dbReference type="EMBL" id="BOVJ01000068">
    <property type="protein sequence ID" value="GIQ63715.1"/>
    <property type="molecule type" value="Genomic_DNA"/>
</dbReference>
<dbReference type="RefSeq" id="WP_213528791.1">
    <property type="nucleotide sequence ID" value="NZ_BOVJ01000068.1"/>
</dbReference>
<keyword evidence="2" id="KW-1185">Reference proteome</keyword>
<dbReference type="Proteomes" id="UP000680304">
    <property type="component" value="Unassembled WGS sequence"/>
</dbReference>
<sequence length="124" mass="13994">MFTVAELKTYVESVVPYTYYHNEFPATAVDNAAYVRIFGGFAPDRWTNVRRPSFQVVVRGKNGPTTEGIALALYDAFHKRQDYVIGSQRVVASFADQSAPLYLGLDDNNRAMYSVNFTLILLDK</sequence>
<protein>
    <recommendedName>
        <fullName evidence="3">Tail terminator</fullName>
    </recommendedName>
</protein>
<evidence type="ECO:0000313" key="2">
    <source>
        <dbReference type="Proteomes" id="UP000680304"/>
    </source>
</evidence>
<dbReference type="InterPro" id="IPR024411">
    <property type="entry name" value="Tail_terminator_phage"/>
</dbReference>
<accession>A0ABQ4N6A0</accession>
<dbReference type="Pfam" id="PF12691">
    <property type="entry name" value="Phage_tail_terminator_6"/>
    <property type="match status" value="1"/>
</dbReference>
<organism evidence="1 2">
    <name type="scientific">Paenibacillus cisolokensis</name>
    <dbReference type="NCBI Taxonomy" id="1658519"/>
    <lineage>
        <taxon>Bacteria</taxon>
        <taxon>Bacillati</taxon>
        <taxon>Bacillota</taxon>
        <taxon>Bacilli</taxon>
        <taxon>Bacillales</taxon>
        <taxon>Paenibacillaceae</taxon>
        <taxon>Paenibacillus</taxon>
    </lineage>
</organism>
<reference evidence="1 2" key="1">
    <citation type="submission" date="2021-04" db="EMBL/GenBank/DDBJ databases">
        <title>Draft genome sequence of Paenibacillus cisolokensis, LC2-13A.</title>
        <authorList>
            <person name="Uke A."/>
            <person name="Chhe C."/>
            <person name="Baramee S."/>
            <person name="Kosugi A."/>
        </authorList>
    </citation>
    <scope>NUCLEOTIDE SEQUENCE [LARGE SCALE GENOMIC DNA]</scope>
    <source>
        <strain evidence="1 2">LC2-13A</strain>
    </source>
</reference>
<proteinExistence type="predicted"/>